<evidence type="ECO:0000313" key="2">
    <source>
        <dbReference type="EMBL" id="VDN99151.1"/>
    </source>
</evidence>
<evidence type="ECO:0000313" key="3">
    <source>
        <dbReference type="Proteomes" id="UP000278807"/>
    </source>
</evidence>
<feature type="region of interest" description="Disordered" evidence="1">
    <location>
        <begin position="112"/>
        <end position="240"/>
    </location>
</feature>
<feature type="compositionally biased region" description="Low complexity" evidence="1">
    <location>
        <begin position="166"/>
        <end position="183"/>
    </location>
</feature>
<feature type="compositionally biased region" description="Polar residues" evidence="1">
    <location>
        <begin position="128"/>
        <end position="161"/>
    </location>
</feature>
<dbReference type="EMBL" id="UZAE01001874">
    <property type="protein sequence ID" value="VDN99151.1"/>
    <property type="molecule type" value="Genomic_DNA"/>
</dbReference>
<protein>
    <submittedName>
        <fullName evidence="4">FHA domain-containing protein</fullName>
    </submittedName>
</protein>
<feature type="compositionally biased region" description="Polar residues" evidence="1">
    <location>
        <begin position="193"/>
        <end position="203"/>
    </location>
</feature>
<proteinExistence type="predicted"/>
<reference evidence="4" key="1">
    <citation type="submission" date="2017-02" db="UniProtKB">
        <authorList>
            <consortium name="WormBaseParasite"/>
        </authorList>
    </citation>
    <scope>IDENTIFICATION</scope>
</reference>
<organism evidence="4">
    <name type="scientific">Rodentolepis nana</name>
    <name type="common">Dwarf tapeworm</name>
    <name type="synonym">Hymenolepis nana</name>
    <dbReference type="NCBI Taxonomy" id="102285"/>
    <lineage>
        <taxon>Eukaryota</taxon>
        <taxon>Metazoa</taxon>
        <taxon>Spiralia</taxon>
        <taxon>Lophotrochozoa</taxon>
        <taxon>Platyhelminthes</taxon>
        <taxon>Cestoda</taxon>
        <taxon>Eucestoda</taxon>
        <taxon>Cyclophyllidea</taxon>
        <taxon>Hymenolepididae</taxon>
        <taxon>Rodentolepis</taxon>
    </lineage>
</organism>
<dbReference type="AlphaFoldDB" id="A0A0R3T8A5"/>
<dbReference type="STRING" id="102285.A0A0R3T8A5"/>
<reference evidence="2 3" key="2">
    <citation type="submission" date="2018-11" db="EMBL/GenBank/DDBJ databases">
        <authorList>
            <consortium name="Pathogen Informatics"/>
        </authorList>
    </citation>
    <scope>NUCLEOTIDE SEQUENCE [LARGE SCALE GENOMIC DNA]</scope>
</reference>
<evidence type="ECO:0000313" key="4">
    <source>
        <dbReference type="WBParaSite" id="HNAJ_0000329301-mRNA-1"/>
    </source>
</evidence>
<feature type="compositionally biased region" description="Low complexity" evidence="1">
    <location>
        <begin position="204"/>
        <end position="221"/>
    </location>
</feature>
<feature type="region of interest" description="Disordered" evidence="1">
    <location>
        <begin position="73"/>
        <end position="93"/>
    </location>
</feature>
<name>A0A0R3T8A5_RODNA</name>
<sequence>MDVCIGTSQNPSTKFPLLVTLPDSAYPDVLPFHLVIWKPSSKETLPSRGWLVCAPVAQESVAPVLVNGRRLVPPTVNSHNPERKHRVSSSSAHWLSPGDIIQLGSSGCCRFRIWPGPNPPPPPKPPSLVSSVTSSTGFRPNGSEKLSVTTSNCSHQQSQYSVRKAQTPQQPHRQPQHSHNQSQTRDYQHHNRPNSMESARSDFSNSTNTTTTTGTCSIPSTLEADSTDNRQRSHFVSPSPSLKEHVIVANPLLAFSMITPKLKCYCVLLEPKSELVSKSMNSRNATF</sequence>
<dbReference type="WBParaSite" id="HNAJ_0000329301-mRNA-1">
    <property type="protein sequence ID" value="HNAJ_0000329301-mRNA-1"/>
    <property type="gene ID" value="HNAJ_0000329301"/>
</dbReference>
<accession>A0A0R3T8A5</accession>
<keyword evidence="3" id="KW-1185">Reference proteome</keyword>
<gene>
    <name evidence="2" type="ORF">HNAJ_LOCUS3292</name>
</gene>
<feature type="compositionally biased region" description="Pro residues" evidence="1">
    <location>
        <begin position="116"/>
        <end position="126"/>
    </location>
</feature>
<dbReference type="Proteomes" id="UP000278807">
    <property type="component" value="Unassembled WGS sequence"/>
</dbReference>
<evidence type="ECO:0000256" key="1">
    <source>
        <dbReference type="SAM" id="MobiDB-lite"/>
    </source>
</evidence>